<organism evidence="5 6">
    <name type="scientific">Parascedosporium putredinis</name>
    <dbReference type="NCBI Taxonomy" id="1442378"/>
    <lineage>
        <taxon>Eukaryota</taxon>
        <taxon>Fungi</taxon>
        <taxon>Dikarya</taxon>
        <taxon>Ascomycota</taxon>
        <taxon>Pezizomycotina</taxon>
        <taxon>Sordariomycetes</taxon>
        <taxon>Hypocreomycetidae</taxon>
        <taxon>Microascales</taxon>
        <taxon>Microascaceae</taxon>
        <taxon>Parascedosporium</taxon>
    </lineage>
</organism>
<evidence type="ECO:0000256" key="1">
    <source>
        <dbReference type="ARBA" id="ARBA00007812"/>
    </source>
</evidence>
<dbReference type="GO" id="GO:0030976">
    <property type="term" value="F:thiamine pyrophosphate binding"/>
    <property type="evidence" value="ECO:0007669"/>
    <property type="project" value="InterPro"/>
</dbReference>
<dbReference type="PANTHER" id="PTHR18968">
    <property type="entry name" value="THIAMINE PYROPHOSPHATE ENZYMES"/>
    <property type="match status" value="1"/>
</dbReference>
<keyword evidence="2" id="KW-0786">Thiamine pyrophosphate</keyword>
<dbReference type="GO" id="GO:0009099">
    <property type="term" value="P:L-valine biosynthetic process"/>
    <property type="evidence" value="ECO:0007669"/>
    <property type="project" value="TreeGrafter"/>
</dbReference>
<dbReference type="InterPro" id="IPR045229">
    <property type="entry name" value="TPP_enz"/>
</dbReference>
<dbReference type="Pfam" id="PF02775">
    <property type="entry name" value="TPP_enzyme_C"/>
    <property type="match status" value="1"/>
</dbReference>
<dbReference type="Proteomes" id="UP000838763">
    <property type="component" value="Unassembled WGS sequence"/>
</dbReference>
<dbReference type="GO" id="GO:0000287">
    <property type="term" value="F:magnesium ion binding"/>
    <property type="evidence" value="ECO:0007669"/>
    <property type="project" value="InterPro"/>
</dbReference>
<dbReference type="GO" id="GO:0050660">
    <property type="term" value="F:flavin adenine dinucleotide binding"/>
    <property type="evidence" value="ECO:0007669"/>
    <property type="project" value="TreeGrafter"/>
</dbReference>
<proteinExistence type="inferred from homology"/>
<dbReference type="InterPro" id="IPR012000">
    <property type="entry name" value="Thiamin_PyroP_enz_cen_dom"/>
</dbReference>
<dbReference type="CDD" id="cd02002">
    <property type="entry name" value="TPP_BFDC"/>
    <property type="match status" value="1"/>
</dbReference>
<dbReference type="GO" id="GO:0009097">
    <property type="term" value="P:isoleucine biosynthetic process"/>
    <property type="evidence" value="ECO:0007669"/>
    <property type="project" value="TreeGrafter"/>
</dbReference>
<dbReference type="InterPro" id="IPR029061">
    <property type="entry name" value="THDP-binding"/>
</dbReference>
<accession>A0A9P1GYK3</accession>
<name>A0A9P1GYK3_9PEZI</name>
<evidence type="ECO:0000313" key="6">
    <source>
        <dbReference type="Proteomes" id="UP000838763"/>
    </source>
</evidence>
<evidence type="ECO:0000259" key="3">
    <source>
        <dbReference type="Pfam" id="PF00205"/>
    </source>
</evidence>
<keyword evidence="6" id="KW-1185">Reference proteome</keyword>
<dbReference type="OrthoDB" id="2867507at2759"/>
<dbReference type="GO" id="GO:0005948">
    <property type="term" value="C:acetolactate synthase complex"/>
    <property type="evidence" value="ECO:0007669"/>
    <property type="project" value="TreeGrafter"/>
</dbReference>
<sequence>MVHRALQFATSDPKGPVYLMGAREVMEEVIVPYTVNPKHWRPLGLSALPENALQEIAELLVGATNPLVVTGYSGRNHATVKSLVELADTVKGLRALDTGGCDMCFPADHPGWLGMKYGSDQSIREADVILVVDCDVPWVNTLCTPREDAKIIHLDVDPLKQLMPVFYINAEIRHRVDACTAVAQLVAHIRSSPALTQALSSDEVANRWRALEESHTTLVQSLRTQAEPSSDGGMSAAYICAAIRDAAPQDALYVVEAVTNSVIVSEQVRATLPGQWMNCGGGGLGWSGGAALGVKLAADSEAPGSNKVVIQIVGDGTFLFSVPASVYWISRRYKIPVLTVVLNNKGWNAPRRSMLLVHPDGPGSRATNSELNISFDPSPNYSQIARAASDGTIYAARVDTQDSFQKALGEALAAVQSGTAAVLDVAIS</sequence>
<dbReference type="SUPFAM" id="SSF52518">
    <property type="entry name" value="Thiamin diphosphate-binding fold (THDP-binding)"/>
    <property type="match status" value="1"/>
</dbReference>
<dbReference type="Gene3D" id="3.40.50.970">
    <property type="match status" value="1"/>
</dbReference>
<comment type="similarity">
    <text evidence="1">Belongs to the TPP enzyme family.</text>
</comment>
<dbReference type="InterPro" id="IPR029035">
    <property type="entry name" value="DHS-like_NAD/FAD-binding_dom"/>
</dbReference>
<dbReference type="PANTHER" id="PTHR18968:SF164">
    <property type="entry name" value="PYRUVATE DECARBOXYLASE"/>
    <property type="match status" value="1"/>
</dbReference>
<evidence type="ECO:0000259" key="4">
    <source>
        <dbReference type="Pfam" id="PF02775"/>
    </source>
</evidence>
<reference evidence="5" key="1">
    <citation type="submission" date="2022-11" db="EMBL/GenBank/DDBJ databases">
        <authorList>
            <person name="Scott C."/>
            <person name="Bruce N."/>
        </authorList>
    </citation>
    <scope>NUCLEOTIDE SEQUENCE</scope>
</reference>
<dbReference type="SUPFAM" id="SSF52467">
    <property type="entry name" value="DHS-like NAD/FAD-binding domain"/>
    <property type="match status" value="1"/>
</dbReference>
<dbReference type="AlphaFoldDB" id="A0A9P1GYK3"/>
<dbReference type="GO" id="GO:0003984">
    <property type="term" value="F:acetolactate synthase activity"/>
    <property type="evidence" value="ECO:0007669"/>
    <property type="project" value="TreeGrafter"/>
</dbReference>
<evidence type="ECO:0000256" key="2">
    <source>
        <dbReference type="ARBA" id="ARBA00023052"/>
    </source>
</evidence>
<dbReference type="GO" id="GO:0005739">
    <property type="term" value="C:mitochondrion"/>
    <property type="evidence" value="ECO:0007669"/>
    <property type="project" value="TreeGrafter"/>
</dbReference>
<feature type="domain" description="Thiamine pyrophosphate enzyme TPP-binding" evidence="4">
    <location>
        <begin position="263"/>
        <end position="425"/>
    </location>
</feature>
<dbReference type="InterPro" id="IPR011766">
    <property type="entry name" value="TPP_enzyme_TPP-bd"/>
</dbReference>
<gene>
    <name evidence="5" type="ORF">PPNO1_LOCUS2440</name>
</gene>
<evidence type="ECO:0008006" key="7">
    <source>
        <dbReference type="Google" id="ProtNLM"/>
    </source>
</evidence>
<dbReference type="Gene3D" id="3.40.50.1220">
    <property type="entry name" value="TPP-binding domain"/>
    <property type="match status" value="1"/>
</dbReference>
<protein>
    <recommendedName>
        <fullName evidence="7">Pyruvate decarboxylase</fullName>
    </recommendedName>
</protein>
<dbReference type="Pfam" id="PF00205">
    <property type="entry name" value="TPP_enzyme_M"/>
    <property type="match status" value="1"/>
</dbReference>
<dbReference type="EMBL" id="CALLCH030000005">
    <property type="protein sequence ID" value="CAI4212687.1"/>
    <property type="molecule type" value="Genomic_DNA"/>
</dbReference>
<evidence type="ECO:0000313" key="5">
    <source>
        <dbReference type="EMBL" id="CAI4212687.1"/>
    </source>
</evidence>
<feature type="domain" description="Thiamine pyrophosphate enzyme central" evidence="3">
    <location>
        <begin position="53"/>
        <end position="158"/>
    </location>
</feature>
<comment type="caution">
    <text evidence="5">The sequence shown here is derived from an EMBL/GenBank/DDBJ whole genome shotgun (WGS) entry which is preliminary data.</text>
</comment>